<evidence type="ECO:0008006" key="4">
    <source>
        <dbReference type="Google" id="ProtNLM"/>
    </source>
</evidence>
<organism evidence="2 3">
    <name type="scientific">Oryza meyeriana var. granulata</name>
    <dbReference type="NCBI Taxonomy" id="110450"/>
    <lineage>
        <taxon>Eukaryota</taxon>
        <taxon>Viridiplantae</taxon>
        <taxon>Streptophyta</taxon>
        <taxon>Embryophyta</taxon>
        <taxon>Tracheophyta</taxon>
        <taxon>Spermatophyta</taxon>
        <taxon>Magnoliopsida</taxon>
        <taxon>Liliopsida</taxon>
        <taxon>Poales</taxon>
        <taxon>Poaceae</taxon>
        <taxon>BOP clade</taxon>
        <taxon>Oryzoideae</taxon>
        <taxon>Oryzeae</taxon>
        <taxon>Oryzinae</taxon>
        <taxon>Oryza</taxon>
        <taxon>Oryza meyeriana</taxon>
    </lineage>
</organism>
<gene>
    <name evidence="2" type="ORF">E2562_006540</name>
</gene>
<protein>
    <recommendedName>
        <fullName evidence="4">DUF834 domain-containing protein</fullName>
    </recommendedName>
</protein>
<name>A0A6G1BTN3_9ORYZ</name>
<sequence length="93" mass="9745">MAAIFTEAPSLGIWERCSSPKSRAGGVAASRPAGAGGGGRGSGLSVEEVGEVALVVEERTQGRLGRRRWRRGCQEGRGGWHVGAGRSVRSRQN</sequence>
<dbReference type="Proteomes" id="UP000479710">
    <property type="component" value="Unassembled WGS sequence"/>
</dbReference>
<feature type="compositionally biased region" description="Low complexity" evidence="1">
    <location>
        <begin position="22"/>
        <end position="33"/>
    </location>
</feature>
<dbReference type="AlphaFoldDB" id="A0A6G1BTN3"/>
<comment type="caution">
    <text evidence="2">The sequence shown here is derived from an EMBL/GenBank/DDBJ whole genome shotgun (WGS) entry which is preliminary data.</text>
</comment>
<evidence type="ECO:0000256" key="1">
    <source>
        <dbReference type="SAM" id="MobiDB-lite"/>
    </source>
</evidence>
<keyword evidence="3" id="KW-1185">Reference proteome</keyword>
<feature type="region of interest" description="Disordered" evidence="1">
    <location>
        <begin position="19"/>
        <end position="44"/>
    </location>
</feature>
<dbReference type="EMBL" id="SPHZ02000011">
    <property type="protein sequence ID" value="KAF0891182.1"/>
    <property type="molecule type" value="Genomic_DNA"/>
</dbReference>
<evidence type="ECO:0000313" key="3">
    <source>
        <dbReference type="Proteomes" id="UP000479710"/>
    </source>
</evidence>
<reference evidence="2 3" key="1">
    <citation type="submission" date="2019-11" db="EMBL/GenBank/DDBJ databases">
        <title>Whole genome sequence of Oryza granulata.</title>
        <authorList>
            <person name="Li W."/>
        </authorList>
    </citation>
    <scope>NUCLEOTIDE SEQUENCE [LARGE SCALE GENOMIC DNA]</scope>
    <source>
        <strain evidence="3">cv. Menghai</strain>
        <tissue evidence="2">Leaf</tissue>
    </source>
</reference>
<evidence type="ECO:0000313" key="2">
    <source>
        <dbReference type="EMBL" id="KAF0891182.1"/>
    </source>
</evidence>
<accession>A0A6G1BTN3</accession>
<proteinExistence type="predicted"/>